<proteinExistence type="predicted"/>
<gene>
    <name evidence="1" type="ORF">CDAR_588271</name>
</gene>
<comment type="caution">
    <text evidence="1">The sequence shown here is derived from an EMBL/GenBank/DDBJ whole genome shotgun (WGS) entry which is preliminary data.</text>
</comment>
<evidence type="ECO:0000313" key="2">
    <source>
        <dbReference type="Proteomes" id="UP001054837"/>
    </source>
</evidence>
<reference evidence="1 2" key="1">
    <citation type="submission" date="2021-06" db="EMBL/GenBank/DDBJ databases">
        <title>Caerostris darwini draft genome.</title>
        <authorList>
            <person name="Kono N."/>
            <person name="Arakawa K."/>
        </authorList>
    </citation>
    <scope>NUCLEOTIDE SEQUENCE [LARGE SCALE GENOMIC DNA]</scope>
</reference>
<dbReference type="AlphaFoldDB" id="A0AAV4S8W7"/>
<accession>A0AAV4S8W7</accession>
<evidence type="ECO:0000313" key="1">
    <source>
        <dbReference type="EMBL" id="GIY29192.1"/>
    </source>
</evidence>
<dbReference type="Proteomes" id="UP001054837">
    <property type="component" value="Unassembled WGS sequence"/>
</dbReference>
<organism evidence="1 2">
    <name type="scientific">Caerostris darwini</name>
    <dbReference type="NCBI Taxonomy" id="1538125"/>
    <lineage>
        <taxon>Eukaryota</taxon>
        <taxon>Metazoa</taxon>
        <taxon>Ecdysozoa</taxon>
        <taxon>Arthropoda</taxon>
        <taxon>Chelicerata</taxon>
        <taxon>Arachnida</taxon>
        <taxon>Araneae</taxon>
        <taxon>Araneomorphae</taxon>
        <taxon>Entelegynae</taxon>
        <taxon>Araneoidea</taxon>
        <taxon>Araneidae</taxon>
        <taxon>Caerostris</taxon>
    </lineage>
</organism>
<keyword evidence="2" id="KW-1185">Reference proteome</keyword>
<sequence length="81" mass="9185">MSSEFDLIWGHKTHFLRIHLLGPWIRMPDKRGDYVPGTGNQLPSENPLGLGIKGGSRQTRDEWCQLSYQQGIDSVSALFED</sequence>
<protein>
    <submittedName>
        <fullName evidence="1">Uncharacterized protein</fullName>
    </submittedName>
</protein>
<name>A0AAV4S8W7_9ARAC</name>
<dbReference type="EMBL" id="BPLQ01007287">
    <property type="protein sequence ID" value="GIY29192.1"/>
    <property type="molecule type" value="Genomic_DNA"/>
</dbReference>